<sequence length="109" mass="12587">MSNMSMEMENGVDLTVTEFMSPQKSNMEEVTYDGISQENENEDATEVESPQDDEDDNVPDVKGQPSFNEDMPWKKQLPILGMRFINPTQLKFMLCNYVVANGFQLYYKK</sequence>
<feature type="compositionally biased region" description="Acidic residues" evidence="1">
    <location>
        <begin position="39"/>
        <end position="58"/>
    </location>
</feature>
<proteinExistence type="predicted"/>
<evidence type="ECO:0000313" key="2">
    <source>
        <dbReference type="EMBL" id="CAI9291587.1"/>
    </source>
</evidence>
<evidence type="ECO:0000313" key="3">
    <source>
        <dbReference type="Proteomes" id="UP001177003"/>
    </source>
</evidence>
<dbReference type="EMBL" id="OX465082">
    <property type="protein sequence ID" value="CAI9291587.1"/>
    <property type="molecule type" value="Genomic_DNA"/>
</dbReference>
<evidence type="ECO:0000256" key="1">
    <source>
        <dbReference type="SAM" id="MobiDB-lite"/>
    </source>
</evidence>
<keyword evidence="3" id="KW-1185">Reference proteome</keyword>
<dbReference type="Proteomes" id="UP001177003">
    <property type="component" value="Chromosome 6"/>
</dbReference>
<accession>A0AA35ZGK6</accession>
<protein>
    <submittedName>
        <fullName evidence="2">Uncharacterized protein</fullName>
    </submittedName>
</protein>
<gene>
    <name evidence="2" type="ORF">LSALG_LOCUS30719</name>
</gene>
<dbReference type="AlphaFoldDB" id="A0AA35ZGK6"/>
<feature type="region of interest" description="Disordered" evidence="1">
    <location>
        <begin position="21"/>
        <end position="70"/>
    </location>
</feature>
<organism evidence="2 3">
    <name type="scientific">Lactuca saligna</name>
    <name type="common">Willowleaf lettuce</name>
    <dbReference type="NCBI Taxonomy" id="75948"/>
    <lineage>
        <taxon>Eukaryota</taxon>
        <taxon>Viridiplantae</taxon>
        <taxon>Streptophyta</taxon>
        <taxon>Embryophyta</taxon>
        <taxon>Tracheophyta</taxon>
        <taxon>Spermatophyta</taxon>
        <taxon>Magnoliopsida</taxon>
        <taxon>eudicotyledons</taxon>
        <taxon>Gunneridae</taxon>
        <taxon>Pentapetalae</taxon>
        <taxon>asterids</taxon>
        <taxon>campanulids</taxon>
        <taxon>Asterales</taxon>
        <taxon>Asteraceae</taxon>
        <taxon>Cichorioideae</taxon>
        <taxon>Cichorieae</taxon>
        <taxon>Lactucinae</taxon>
        <taxon>Lactuca</taxon>
    </lineage>
</organism>
<reference evidence="2" key="1">
    <citation type="submission" date="2023-04" db="EMBL/GenBank/DDBJ databases">
        <authorList>
            <person name="Vijverberg K."/>
            <person name="Xiong W."/>
            <person name="Schranz E."/>
        </authorList>
    </citation>
    <scope>NUCLEOTIDE SEQUENCE</scope>
</reference>
<name>A0AA35ZGK6_LACSI</name>